<reference evidence="2" key="1">
    <citation type="submission" date="2021-02" db="EMBL/GenBank/DDBJ databases">
        <authorList>
            <person name="Nowell W R."/>
        </authorList>
    </citation>
    <scope>NUCLEOTIDE SEQUENCE</scope>
</reference>
<keyword evidence="4" id="KW-1185">Reference proteome</keyword>
<dbReference type="PANTHER" id="PTHR21301">
    <property type="entry name" value="REVERSE TRANSCRIPTASE"/>
    <property type="match status" value="1"/>
</dbReference>
<dbReference type="EMBL" id="CAJNOQ010001345">
    <property type="protein sequence ID" value="CAF0888090.1"/>
    <property type="molecule type" value="Genomic_DNA"/>
</dbReference>
<protein>
    <recommendedName>
        <fullName evidence="1">Reverse transcriptase domain-containing protein</fullName>
    </recommendedName>
</protein>
<evidence type="ECO:0000313" key="3">
    <source>
        <dbReference type="EMBL" id="CAF3672936.1"/>
    </source>
</evidence>
<dbReference type="OrthoDB" id="10058657at2759"/>
<feature type="domain" description="Reverse transcriptase" evidence="1">
    <location>
        <begin position="216"/>
        <end position="460"/>
    </location>
</feature>
<dbReference type="Proteomes" id="UP000681722">
    <property type="component" value="Unassembled WGS sequence"/>
</dbReference>
<name>A0A813YRG1_9BILA</name>
<organism evidence="2 4">
    <name type="scientific">Didymodactylos carnosus</name>
    <dbReference type="NCBI Taxonomy" id="1234261"/>
    <lineage>
        <taxon>Eukaryota</taxon>
        <taxon>Metazoa</taxon>
        <taxon>Spiralia</taxon>
        <taxon>Gnathifera</taxon>
        <taxon>Rotifera</taxon>
        <taxon>Eurotatoria</taxon>
        <taxon>Bdelloidea</taxon>
        <taxon>Philodinida</taxon>
        <taxon>Philodinidae</taxon>
        <taxon>Didymodactylos</taxon>
    </lineage>
</organism>
<evidence type="ECO:0000313" key="4">
    <source>
        <dbReference type="Proteomes" id="UP000663829"/>
    </source>
</evidence>
<comment type="caution">
    <text evidence="2">The sequence shown here is derived from an EMBL/GenBank/DDBJ whole genome shotgun (WGS) entry which is preliminary data.</text>
</comment>
<dbReference type="PANTHER" id="PTHR21301:SF10">
    <property type="entry name" value="REVERSE TRANSCRIPTASE DOMAIN-CONTAINING PROTEIN"/>
    <property type="match status" value="1"/>
</dbReference>
<dbReference type="Pfam" id="PF00078">
    <property type="entry name" value="RVT_1"/>
    <property type="match status" value="1"/>
</dbReference>
<proteinExistence type="predicted"/>
<accession>A0A813YRG1</accession>
<dbReference type="AlphaFoldDB" id="A0A813YRG1"/>
<gene>
    <name evidence="2" type="ORF">GPM918_LOCUS7972</name>
    <name evidence="3" type="ORF">SRO942_LOCUS7972</name>
</gene>
<dbReference type="CDD" id="cd00304">
    <property type="entry name" value="RT_like"/>
    <property type="match status" value="1"/>
</dbReference>
<dbReference type="Proteomes" id="UP000663829">
    <property type="component" value="Unassembled WGS sequence"/>
</dbReference>
<evidence type="ECO:0000313" key="2">
    <source>
        <dbReference type="EMBL" id="CAF0888090.1"/>
    </source>
</evidence>
<dbReference type="InterPro" id="IPR000477">
    <property type="entry name" value="RT_dom"/>
</dbReference>
<sequence>MRIGSVTYVKISSHMDNIVGKEKDLLRTRHNNKLRDLRVPVDNSDLKNKLVFNYSYRALTKGEESLLSHGWKYAINTKTLNSLNVKTDMEYMYYCMERNSLINKSNILKVKSMLNEFGHSIIRRRKSDIPNLSYEEIQAIETLLNDKSLVISKVDKGNAVVVLNKEDYLEKEYSVLEDKRVFKLLNDDPTDEREKQFIAFLLKLKNKNLITNDDYKRMRPDTGSRTPEAYFLVKIHKKDLPVRPIISSYDSYNYRTAKYLAELLSPAMKDGRSYLKDTFHFVDKIRENKNISGIMFSLDVSSLFTSVPLDKSIELAMIKIRQYHPKWKIDDKNLRELFYFCTKRTNFIFDHKNYDQVNGVSMGSPLAPVMANLFMNEIEKEIDNYGGKKPDLYLRYVDDVFAVIHGTQKDIHGLLKFRNKLDTRIKFTVEVQNQNKLSFLDVMVERLNNEELITYTTELK</sequence>
<dbReference type="PROSITE" id="PS50878">
    <property type="entry name" value="RT_POL"/>
    <property type="match status" value="1"/>
</dbReference>
<evidence type="ECO:0000259" key="1">
    <source>
        <dbReference type="PROSITE" id="PS50878"/>
    </source>
</evidence>
<dbReference type="EMBL" id="CAJOBC010001345">
    <property type="protein sequence ID" value="CAF3672936.1"/>
    <property type="molecule type" value="Genomic_DNA"/>
</dbReference>